<feature type="non-terminal residue" evidence="1">
    <location>
        <position position="47"/>
    </location>
</feature>
<proteinExistence type="predicted"/>
<name>A0A382NY55_9ZZZZ</name>
<gene>
    <name evidence="1" type="ORF">METZ01_LOCUS318272</name>
</gene>
<evidence type="ECO:0000313" key="1">
    <source>
        <dbReference type="EMBL" id="SVC65418.1"/>
    </source>
</evidence>
<organism evidence="1">
    <name type="scientific">marine metagenome</name>
    <dbReference type="NCBI Taxonomy" id="408172"/>
    <lineage>
        <taxon>unclassified sequences</taxon>
        <taxon>metagenomes</taxon>
        <taxon>ecological metagenomes</taxon>
    </lineage>
</organism>
<reference evidence="1" key="1">
    <citation type="submission" date="2018-05" db="EMBL/GenBank/DDBJ databases">
        <authorList>
            <person name="Lanie J.A."/>
            <person name="Ng W.-L."/>
            <person name="Kazmierczak K.M."/>
            <person name="Andrzejewski T.M."/>
            <person name="Davidsen T.M."/>
            <person name="Wayne K.J."/>
            <person name="Tettelin H."/>
            <person name="Glass J.I."/>
            <person name="Rusch D."/>
            <person name="Podicherti R."/>
            <person name="Tsui H.-C.T."/>
            <person name="Winkler M.E."/>
        </authorList>
    </citation>
    <scope>NUCLEOTIDE SEQUENCE</scope>
</reference>
<protein>
    <submittedName>
        <fullName evidence="1">Uncharacterized protein</fullName>
    </submittedName>
</protein>
<dbReference type="EMBL" id="UINC01103212">
    <property type="protein sequence ID" value="SVC65418.1"/>
    <property type="molecule type" value="Genomic_DNA"/>
</dbReference>
<accession>A0A382NY55</accession>
<dbReference type="AlphaFoldDB" id="A0A382NY55"/>
<sequence length="47" mass="5324">MKTFDKRLMETVSVIHAAFDEAPHVVAFVEVEKKLSTSAKLEKAFML</sequence>